<name>A0A0C3C3N6_HEBCY</name>
<feature type="compositionally biased region" description="Polar residues" evidence="1">
    <location>
        <begin position="91"/>
        <end position="104"/>
    </location>
</feature>
<dbReference type="Proteomes" id="UP000053424">
    <property type="component" value="Unassembled WGS sequence"/>
</dbReference>
<accession>A0A0C3C3N6</accession>
<sequence length="200" mass="21240">MTEDPVPAADSTNDASEALRSRPKIQLRSILFEPTTEDEQTEHTDLESRPSNPLLAPAGVPGSELPPLQSRIQSAPHPNDPQPALDARTNIVPTPTESPNSVAPQLSADATVASSTQDGGGSNAGANKGSRGKTMVPLKKRDAKGLCSDDWCKLNPTGTISQFNTYWNTIKDTPAAECYAPLGNPKPASRARRTTRQSGM</sequence>
<keyword evidence="3" id="KW-1185">Reference proteome</keyword>
<feature type="region of interest" description="Disordered" evidence="1">
    <location>
        <begin position="178"/>
        <end position="200"/>
    </location>
</feature>
<gene>
    <name evidence="2" type="ORF">M413DRAFT_447576</name>
</gene>
<dbReference type="OrthoDB" id="10546580at2759"/>
<evidence type="ECO:0000256" key="1">
    <source>
        <dbReference type="SAM" id="MobiDB-lite"/>
    </source>
</evidence>
<reference evidence="2 3" key="1">
    <citation type="submission" date="2014-04" db="EMBL/GenBank/DDBJ databases">
        <authorList>
            <consortium name="DOE Joint Genome Institute"/>
            <person name="Kuo A."/>
            <person name="Gay G."/>
            <person name="Dore J."/>
            <person name="Kohler A."/>
            <person name="Nagy L.G."/>
            <person name="Floudas D."/>
            <person name="Copeland A."/>
            <person name="Barry K.W."/>
            <person name="Cichocki N."/>
            <person name="Veneault-Fourrey C."/>
            <person name="LaButti K."/>
            <person name="Lindquist E.A."/>
            <person name="Lipzen A."/>
            <person name="Lundell T."/>
            <person name="Morin E."/>
            <person name="Murat C."/>
            <person name="Sun H."/>
            <person name="Tunlid A."/>
            <person name="Henrissat B."/>
            <person name="Grigoriev I.V."/>
            <person name="Hibbett D.S."/>
            <person name="Martin F."/>
            <person name="Nordberg H.P."/>
            <person name="Cantor M.N."/>
            <person name="Hua S.X."/>
        </authorList>
    </citation>
    <scope>NUCLEOTIDE SEQUENCE [LARGE SCALE GENOMIC DNA]</scope>
    <source>
        <strain evidence="3">h7</strain>
    </source>
</reference>
<feature type="compositionally biased region" description="Basic residues" evidence="1">
    <location>
        <begin position="189"/>
        <end position="200"/>
    </location>
</feature>
<organism evidence="2 3">
    <name type="scientific">Hebeloma cylindrosporum</name>
    <dbReference type="NCBI Taxonomy" id="76867"/>
    <lineage>
        <taxon>Eukaryota</taxon>
        <taxon>Fungi</taxon>
        <taxon>Dikarya</taxon>
        <taxon>Basidiomycota</taxon>
        <taxon>Agaricomycotina</taxon>
        <taxon>Agaricomycetes</taxon>
        <taxon>Agaricomycetidae</taxon>
        <taxon>Agaricales</taxon>
        <taxon>Agaricineae</taxon>
        <taxon>Hymenogastraceae</taxon>
        <taxon>Hebeloma</taxon>
    </lineage>
</organism>
<evidence type="ECO:0000313" key="2">
    <source>
        <dbReference type="EMBL" id="KIM38894.1"/>
    </source>
</evidence>
<proteinExistence type="predicted"/>
<dbReference type="EMBL" id="KN831788">
    <property type="protein sequence ID" value="KIM38894.1"/>
    <property type="molecule type" value="Genomic_DNA"/>
</dbReference>
<feature type="region of interest" description="Disordered" evidence="1">
    <location>
        <begin position="1"/>
        <end position="137"/>
    </location>
</feature>
<evidence type="ECO:0000313" key="3">
    <source>
        <dbReference type="Proteomes" id="UP000053424"/>
    </source>
</evidence>
<reference evidence="3" key="2">
    <citation type="submission" date="2015-01" db="EMBL/GenBank/DDBJ databases">
        <title>Evolutionary Origins and Diversification of the Mycorrhizal Mutualists.</title>
        <authorList>
            <consortium name="DOE Joint Genome Institute"/>
            <consortium name="Mycorrhizal Genomics Consortium"/>
            <person name="Kohler A."/>
            <person name="Kuo A."/>
            <person name="Nagy L.G."/>
            <person name="Floudas D."/>
            <person name="Copeland A."/>
            <person name="Barry K.W."/>
            <person name="Cichocki N."/>
            <person name="Veneault-Fourrey C."/>
            <person name="LaButti K."/>
            <person name="Lindquist E.A."/>
            <person name="Lipzen A."/>
            <person name="Lundell T."/>
            <person name="Morin E."/>
            <person name="Murat C."/>
            <person name="Riley R."/>
            <person name="Ohm R."/>
            <person name="Sun H."/>
            <person name="Tunlid A."/>
            <person name="Henrissat B."/>
            <person name="Grigoriev I.V."/>
            <person name="Hibbett D.S."/>
            <person name="Martin F."/>
        </authorList>
    </citation>
    <scope>NUCLEOTIDE SEQUENCE [LARGE SCALE GENOMIC DNA]</scope>
    <source>
        <strain evidence="3">h7</strain>
    </source>
</reference>
<protein>
    <submittedName>
        <fullName evidence="2">Uncharacterized protein</fullName>
    </submittedName>
</protein>
<dbReference type="AlphaFoldDB" id="A0A0C3C3N6"/>
<dbReference type="HOGENOM" id="CLU_1366394_0_0_1"/>